<evidence type="ECO:0000256" key="1">
    <source>
        <dbReference type="ARBA" id="ARBA00004496"/>
    </source>
</evidence>
<feature type="binding site" evidence="7">
    <location>
        <begin position="118"/>
        <end position="124"/>
    </location>
    <ligand>
        <name>ATP</name>
        <dbReference type="ChEBI" id="CHEBI:30616"/>
    </ligand>
</feature>
<proteinExistence type="inferred from homology"/>
<comment type="similarity">
    <text evidence="7">Belongs to the MurCDEF family.</text>
</comment>
<dbReference type="Gene3D" id="3.90.190.20">
    <property type="entry name" value="Mur ligase, C-terminal domain"/>
    <property type="match status" value="1"/>
</dbReference>
<keyword evidence="7 8" id="KW-0133">Cell shape</keyword>
<dbReference type="InterPro" id="IPR005762">
    <property type="entry name" value="MurD"/>
</dbReference>
<organism evidence="11 12">
    <name type="scientific">Kistimonas scapharcae</name>
    <dbReference type="NCBI Taxonomy" id="1036133"/>
    <lineage>
        <taxon>Bacteria</taxon>
        <taxon>Pseudomonadati</taxon>
        <taxon>Pseudomonadota</taxon>
        <taxon>Gammaproteobacteria</taxon>
        <taxon>Oceanospirillales</taxon>
        <taxon>Endozoicomonadaceae</taxon>
        <taxon>Kistimonas</taxon>
    </lineage>
</organism>
<comment type="subcellular location">
    <subcellularLocation>
        <location evidence="1 7 8">Cytoplasm</location>
    </subcellularLocation>
</comment>
<feature type="domain" description="Mur ligase central" evidence="10">
    <location>
        <begin position="116"/>
        <end position="288"/>
    </location>
</feature>
<name>A0ABP8UXB8_9GAMM</name>
<dbReference type="HAMAP" id="MF_00639">
    <property type="entry name" value="MurD"/>
    <property type="match status" value="1"/>
</dbReference>
<evidence type="ECO:0000313" key="11">
    <source>
        <dbReference type="EMBL" id="GAA4648573.1"/>
    </source>
</evidence>
<dbReference type="EMBL" id="BAABFL010000081">
    <property type="protein sequence ID" value="GAA4648573.1"/>
    <property type="molecule type" value="Genomic_DNA"/>
</dbReference>
<keyword evidence="7 8" id="KW-0132">Cell division</keyword>
<keyword evidence="3 7" id="KW-0963">Cytoplasm</keyword>
<dbReference type="EC" id="6.3.2.9" evidence="7 8"/>
<gene>
    <name evidence="7 11" type="primary">murD</name>
    <name evidence="11" type="ORF">GCM10023116_08420</name>
</gene>
<evidence type="ECO:0000256" key="4">
    <source>
        <dbReference type="ARBA" id="ARBA00022598"/>
    </source>
</evidence>
<comment type="function">
    <text evidence="7 8">Cell wall formation. Catalyzes the addition of glutamate to the nucleotide precursor UDP-N-acetylmuramoyl-L-alanine (UMA).</text>
</comment>
<dbReference type="Pfam" id="PF21799">
    <property type="entry name" value="MurD-like_N"/>
    <property type="match status" value="1"/>
</dbReference>
<keyword evidence="6 7" id="KW-0067">ATP-binding</keyword>
<dbReference type="RefSeq" id="WP_345194237.1">
    <property type="nucleotide sequence ID" value="NZ_BAABFL010000081.1"/>
</dbReference>
<dbReference type="InterPro" id="IPR036565">
    <property type="entry name" value="Mur-like_cat_sf"/>
</dbReference>
<keyword evidence="5 7" id="KW-0547">Nucleotide-binding</keyword>
<evidence type="ECO:0000256" key="7">
    <source>
        <dbReference type="HAMAP-Rule" id="MF_00639"/>
    </source>
</evidence>
<keyword evidence="12" id="KW-1185">Reference proteome</keyword>
<dbReference type="PANTHER" id="PTHR43692">
    <property type="entry name" value="UDP-N-ACETYLMURAMOYLALANINE--D-GLUTAMATE LIGASE"/>
    <property type="match status" value="1"/>
</dbReference>
<comment type="catalytic activity">
    <reaction evidence="7 8">
        <text>UDP-N-acetyl-alpha-D-muramoyl-L-alanine + D-glutamate + ATP = UDP-N-acetyl-alpha-D-muramoyl-L-alanyl-D-glutamate + ADP + phosphate + H(+)</text>
        <dbReference type="Rhea" id="RHEA:16429"/>
        <dbReference type="ChEBI" id="CHEBI:15378"/>
        <dbReference type="ChEBI" id="CHEBI:29986"/>
        <dbReference type="ChEBI" id="CHEBI:30616"/>
        <dbReference type="ChEBI" id="CHEBI:43474"/>
        <dbReference type="ChEBI" id="CHEBI:83898"/>
        <dbReference type="ChEBI" id="CHEBI:83900"/>
        <dbReference type="ChEBI" id="CHEBI:456216"/>
        <dbReference type="EC" id="6.3.2.9"/>
    </reaction>
</comment>
<evidence type="ECO:0000259" key="10">
    <source>
        <dbReference type="Pfam" id="PF08245"/>
    </source>
</evidence>
<dbReference type="SUPFAM" id="SSF51984">
    <property type="entry name" value="MurCD N-terminal domain"/>
    <property type="match status" value="1"/>
</dbReference>
<dbReference type="Pfam" id="PF02875">
    <property type="entry name" value="Mur_ligase_C"/>
    <property type="match status" value="1"/>
</dbReference>
<keyword evidence="4 7" id="KW-0436">Ligase</keyword>
<dbReference type="InterPro" id="IPR013221">
    <property type="entry name" value="Mur_ligase_cen"/>
</dbReference>
<reference evidence="12" key="1">
    <citation type="journal article" date="2019" name="Int. J. Syst. Evol. Microbiol.">
        <title>The Global Catalogue of Microorganisms (GCM) 10K type strain sequencing project: providing services to taxonomists for standard genome sequencing and annotation.</title>
        <authorList>
            <consortium name="The Broad Institute Genomics Platform"/>
            <consortium name="The Broad Institute Genome Sequencing Center for Infectious Disease"/>
            <person name="Wu L."/>
            <person name="Ma J."/>
        </authorList>
    </citation>
    <scope>NUCLEOTIDE SEQUENCE [LARGE SCALE GENOMIC DNA]</scope>
    <source>
        <strain evidence="12">JCM 17805</strain>
    </source>
</reference>
<dbReference type="GO" id="GO:0016874">
    <property type="term" value="F:ligase activity"/>
    <property type="evidence" value="ECO:0007669"/>
    <property type="project" value="UniProtKB-KW"/>
</dbReference>
<feature type="domain" description="Mur ligase C-terminal" evidence="9">
    <location>
        <begin position="311"/>
        <end position="427"/>
    </location>
</feature>
<dbReference type="NCBIfam" id="TIGR01087">
    <property type="entry name" value="murD"/>
    <property type="match status" value="1"/>
</dbReference>
<comment type="pathway">
    <text evidence="2 7 8">Cell wall biogenesis; peptidoglycan biosynthesis.</text>
</comment>
<dbReference type="InterPro" id="IPR036615">
    <property type="entry name" value="Mur_ligase_C_dom_sf"/>
</dbReference>
<dbReference type="Proteomes" id="UP001500604">
    <property type="component" value="Unassembled WGS sequence"/>
</dbReference>
<keyword evidence="7 8" id="KW-0131">Cell cycle</keyword>
<evidence type="ECO:0000256" key="8">
    <source>
        <dbReference type="RuleBase" id="RU003664"/>
    </source>
</evidence>
<dbReference type="Gene3D" id="3.40.50.720">
    <property type="entry name" value="NAD(P)-binding Rossmann-like Domain"/>
    <property type="match status" value="1"/>
</dbReference>
<dbReference type="Gene3D" id="3.40.1190.10">
    <property type="entry name" value="Mur-like, catalytic domain"/>
    <property type="match status" value="1"/>
</dbReference>
<protein>
    <recommendedName>
        <fullName evidence="7 8">UDP-N-acetylmuramoylalanine--D-glutamate ligase</fullName>
        <ecNumber evidence="7 8">6.3.2.9</ecNumber>
    </recommendedName>
    <alternativeName>
        <fullName evidence="7">D-glutamic acid-adding enzyme</fullName>
    </alternativeName>
    <alternativeName>
        <fullName evidence="7">UDP-N-acetylmuramoyl-L-alanyl-D-glutamate synthetase</fullName>
    </alternativeName>
</protein>
<evidence type="ECO:0000256" key="2">
    <source>
        <dbReference type="ARBA" id="ARBA00004752"/>
    </source>
</evidence>
<evidence type="ECO:0000313" key="12">
    <source>
        <dbReference type="Proteomes" id="UP001500604"/>
    </source>
</evidence>
<keyword evidence="7 8" id="KW-0961">Cell wall biogenesis/degradation</keyword>
<comment type="caution">
    <text evidence="11">The sequence shown here is derived from an EMBL/GenBank/DDBJ whole genome shotgun (WGS) entry which is preliminary data.</text>
</comment>
<evidence type="ECO:0000259" key="9">
    <source>
        <dbReference type="Pfam" id="PF02875"/>
    </source>
</evidence>
<dbReference type="Pfam" id="PF08245">
    <property type="entry name" value="Mur_ligase_M"/>
    <property type="match status" value="1"/>
</dbReference>
<dbReference type="InterPro" id="IPR004101">
    <property type="entry name" value="Mur_ligase_C"/>
</dbReference>
<dbReference type="SUPFAM" id="SSF53623">
    <property type="entry name" value="MurD-like peptide ligases, catalytic domain"/>
    <property type="match status" value="1"/>
</dbReference>
<dbReference type="SUPFAM" id="SSF53244">
    <property type="entry name" value="MurD-like peptide ligases, peptide-binding domain"/>
    <property type="match status" value="1"/>
</dbReference>
<accession>A0ABP8UXB8</accession>
<evidence type="ECO:0000256" key="5">
    <source>
        <dbReference type="ARBA" id="ARBA00022741"/>
    </source>
</evidence>
<keyword evidence="7 8" id="KW-0573">Peptidoglycan synthesis</keyword>
<dbReference type="PANTHER" id="PTHR43692:SF1">
    <property type="entry name" value="UDP-N-ACETYLMURAMOYLALANINE--D-GLUTAMATE LIGASE"/>
    <property type="match status" value="1"/>
</dbReference>
<evidence type="ECO:0000256" key="6">
    <source>
        <dbReference type="ARBA" id="ARBA00022840"/>
    </source>
</evidence>
<sequence length="452" mass="47778">MNGQLIGSDKRRIIIGLGKTGVACARYLAARQLPFSVVDSRESPPGLDAFRQEFPDVTVITGSFDAELLACADELIVSPGVSLKEAAIAAAIAVGVEVVGDIELFCRDAAAPVIAITGSNGKSTVTTLVGLMAEAAGINVGVGGNIGVPVLELLENGGKSLYVLELSSFQLETTYSLRAQVAVMLNLTPDHMDRYSSVADYHQAKQVIYRGCQSAVYNRDDALSYPLVPDSVPQIAFTLKEPDLNQFGLRHEQGQTWLAHGFECLMPVSEIRIRGRHNHANALAALAIGHQAGFPLPAMLEVLRTFPGLAHRCQWVSEKDGVSWFNDSKATNTGAAIAAIEGLGADIEGKLVLIAGGDGKGADFSELCDPVNQYVKAVIAIGADGPRLAECLNGSTTLYAAESMYDAVTMAGEIAEAGDAVLLAPACASFDMFRSFEERGEVFAHLVEAAHG</sequence>
<evidence type="ECO:0000256" key="3">
    <source>
        <dbReference type="ARBA" id="ARBA00022490"/>
    </source>
</evidence>